<evidence type="ECO:0000313" key="3">
    <source>
        <dbReference type="Proteomes" id="UP000520767"/>
    </source>
</evidence>
<name>A0A7W7VDL7_9PSEU</name>
<dbReference type="Proteomes" id="UP000520767">
    <property type="component" value="Unassembled WGS sequence"/>
</dbReference>
<reference evidence="2 3" key="1">
    <citation type="submission" date="2020-08" db="EMBL/GenBank/DDBJ databases">
        <title>Genomic Encyclopedia of Type Strains, Phase III (KMG-III): the genomes of soil and plant-associated and newly described type strains.</title>
        <authorList>
            <person name="Whitman W."/>
        </authorList>
    </citation>
    <scope>NUCLEOTIDE SEQUENCE [LARGE SCALE GENOMIC DNA]</scope>
    <source>
        <strain evidence="2 3">CECT 8960</strain>
    </source>
</reference>
<gene>
    <name evidence="2" type="ORF">FHR82_002337</name>
</gene>
<comment type="caution">
    <text evidence="2">The sequence shown here is derived from an EMBL/GenBank/DDBJ whole genome shotgun (WGS) entry which is preliminary data.</text>
</comment>
<organism evidence="2 3">
    <name type="scientific">Actinophytocola algeriensis</name>
    <dbReference type="NCBI Taxonomy" id="1768010"/>
    <lineage>
        <taxon>Bacteria</taxon>
        <taxon>Bacillati</taxon>
        <taxon>Actinomycetota</taxon>
        <taxon>Actinomycetes</taxon>
        <taxon>Pseudonocardiales</taxon>
        <taxon>Pseudonocardiaceae</taxon>
    </lineage>
</organism>
<feature type="region of interest" description="Disordered" evidence="1">
    <location>
        <begin position="1"/>
        <end position="27"/>
    </location>
</feature>
<dbReference type="RefSeq" id="WP_184810240.1">
    <property type="nucleotide sequence ID" value="NZ_JACHJQ010000002.1"/>
</dbReference>
<dbReference type="EMBL" id="JACHJQ010000002">
    <property type="protein sequence ID" value="MBB4906120.1"/>
    <property type="molecule type" value="Genomic_DNA"/>
</dbReference>
<keyword evidence="3" id="KW-1185">Reference proteome</keyword>
<evidence type="ECO:0000313" key="2">
    <source>
        <dbReference type="EMBL" id="MBB4906120.1"/>
    </source>
</evidence>
<dbReference type="AlphaFoldDB" id="A0A7W7VDL7"/>
<evidence type="ECO:0000256" key="1">
    <source>
        <dbReference type="SAM" id="MobiDB-lite"/>
    </source>
</evidence>
<proteinExistence type="predicted"/>
<accession>A0A7W7VDL7</accession>
<protein>
    <submittedName>
        <fullName evidence="2">Uncharacterized protein</fullName>
    </submittedName>
</protein>
<feature type="compositionally biased region" description="Basic and acidic residues" evidence="1">
    <location>
        <begin position="1"/>
        <end position="16"/>
    </location>
</feature>
<sequence>MAPRRAEQKPSGRGEPDDGPPDPVPVTGRFLLAGIDAVLPRLTPPAPPTPQLVEDLRAALARTAACGETCQVAAAADDVRLATTLLLAGSTDEACQALRHARTALIDRPDTHR</sequence>